<dbReference type="Gene3D" id="1.10.260.40">
    <property type="entry name" value="lambda repressor-like DNA-binding domains"/>
    <property type="match status" value="1"/>
</dbReference>
<evidence type="ECO:0000259" key="1">
    <source>
        <dbReference type="PROSITE" id="PS50943"/>
    </source>
</evidence>
<accession>M4V8T6</accession>
<protein>
    <recommendedName>
        <fullName evidence="1">HTH cro/C1-type domain-containing protein</fullName>
    </recommendedName>
</protein>
<dbReference type="PROSITE" id="PS50943">
    <property type="entry name" value="HTH_CROC1"/>
    <property type="match status" value="1"/>
</dbReference>
<gene>
    <name evidence="2" type="ORF">A11Q_211</name>
</gene>
<dbReference type="SUPFAM" id="SSF47413">
    <property type="entry name" value="lambda repressor-like DNA-binding domains"/>
    <property type="match status" value="1"/>
</dbReference>
<evidence type="ECO:0000313" key="2">
    <source>
        <dbReference type="EMBL" id="AGH94431.1"/>
    </source>
</evidence>
<dbReference type="AlphaFoldDB" id="M4V8T6"/>
<organism evidence="2 3">
    <name type="scientific">Pseudobdellovibrio exovorus JSS</name>
    <dbReference type="NCBI Taxonomy" id="1184267"/>
    <lineage>
        <taxon>Bacteria</taxon>
        <taxon>Pseudomonadati</taxon>
        <taxon>Bdellovibrionota</taxon>
        <taxon>Bdellovibrionia</taxon>
        <taxon>Bdellovibrionales</taxon>
        <taxon>Pseudobdellovibrionaceae</taxon>
        <taxon>Pseudobdellovibrio</taxon>
    </lineage>
</organism>
<dbReference type="InterPro" id="IPR001387">
    <property type="entry name" value="Cro/C1-type_HTH"/>
</dbReference>
<dbReference type="eggNOG" id="COG1396">
    <property type="taxonomic scope" value="Bacteria"/>
</dbReference>
<dbReference type="RefSeq" id="WP_015468921.1">
    <property type="nucleotide sequence ID" value="NC_020813.1"/>
</dbReference>
<dbReference type="HOGENOM" id="CLU_2056762_0_0_7"/>
<reference evidence="2 3" key="1">
    <citation type="journal article" date="2013" name="ISME J.">
        <title>By their genes ye shall know them: genomic signatures of predatory bacteria.</title>
        <authorList>
            <person name="Pasternak Z."/>
            <person name="Pietrokovski S."/>
            <person name="Rotem O."/>
            <person name="Gophna U."/>
            <person name="Lurie-Weinberger M.N."/>
            <person name="Jurkevitch E."/>
        </authorList>
    </citation>
    <scope>NUCLEOTIDE SEQUENCE [LARGE SCALE GENOMIC DNA]</scope>
    <source>
        <strain evidence="2 3">JSS</strain>
    </source>
</reference>
<dbReference type="STRING" id="1184267.A11Q_211"/>
<dbReference type="Pfam" id="PF01381">
    <property type="entry name" value="HTH_3"/>
    <property type="match status" value="1"/>
</dbReference>
<proteinExistence type="predicted"/>
<dbReference type="SMART" id="SM00530">
    <property type="entry name" value="HTH_XRE"/>
    <property type="match status" value="1"/>
</dbReference>
<keyword evidence="3" id="KW-1185">Reference proteome</keyword>
<dbReference type="InterPro" id="IPR010982">
    <property type="entry name" value="Lambda_DNA-bd_dom_sf"/>
</dbReference>
<dbReference type="KEGG" id="bex:A11Q_211"/>
<sequence length="119" mass="13905">MSQRTKEPLLTKEGQVLKTLRRKHKLTLKEVSQRTGLSDTMVSFIENGRTDLPKNNDTLDKLLRVYGGISRKYFYELVRDFKEDDNDLHYLGKVLGNLTPEDLKFVRQIVDVRLRGPKK</sequence>
<feature type="domain" description="HTH cro/C1-type" evidence="1">
    <location>
        <begin position="17"/>
        <end position="74"/>
    </location>
</feature>
<dbReference type="EMBL" id="CP003537">
    <property type="protein sequence ID" value="AGH94431.1"/>
    <property type="molecule type" value="Genomic_DNA"/>
</dbReference>
<name>M4V8T6_9BACT</name>
<dbReference type="Proteomes" id="UP000012040">
    <property type="component" value="Chromosome"/>
</dbReference>
<evidence type="ECO:0000313" key="3">
    <source>
        <dbReference type="Proteomes" id="UP000012040"/>
    </source>
</evidence>
<dbReference type="GO" id="GO:0003677">
    <property type="term" value="F:DNA binding"/>
    <property type="evidence" value="ECO:0007669"/>
    <property type="project" value="InterPro"/>
</dbReference>
<dbReference type="CDD" id="cd00093">
    <property type="entry name" value="HTH_XRE"/>
    <property type="match status" value="1"/>
</dbReference>